<dbReference type="AlphaFoldDB" id="A0A239DPP8"/>
<feature type="transmembrane region" description="Helical" evidence="1">
    <location>
        <begin position="59"/>
        <end position="77"/>
    </location>
</feature>
<feature type="transmembrane region" description="Helical" evidence="1">
    <location>
        <begin position="31"/>
        <end position="53"/>
    </location>
</feature>
<keyword evidence="1" id="KW-1133">Transmembrane helix</keyword>
<sequence length="127" mass="14298">MNGDWEFRPGYPLADCAAAWKKHRNLRGVPIAFLVGWAPFALFVAFPVGSIFHQHGLKALLAPGILMLLYFFCFAAIDGKRLSFLCPRCGSKFYRNGPGIFGLNRFARKCRNCGLRKWQCDGPMPVE</sequence>
<evidence type="ECO:0000313" key="2">
    <source>
        <dbReference type="EMBL" id="SNS33732.1"/>
    </source>
</evidence>
<protein>
    <submittedName>
        <fullName evidence="2">Uncharacterized protein</fullName>
    </submittedName>
</protein>
<keyword evidence="1" id="KW-0812">Transmembrane</keyword>
<evidence type="ECO:0000313" key="3">
    <source>
        <dbReference type="Proteomes" id="UP000198356"/>
    </source>
</evidence>
<reference evidence="2 3" key="1">
    <citation type="submission" date="2017-06" db="EMBL/GenBank/DDBJ databases">
        <authorList>
            <person name="Kim H.J."/>
            <person name="Triplett B.A."/>
        </authorList>
    </citation>
    <scope>NUCLEOTIDE SEQUENCE [LARGE SCALE GENOMIC DNA]</scope>
    <source>
        <strain evidence="2 3">DSM 18704</strain>
    </source>
</reference>
<organism evidence="2 3">
    <name type="scientific">Granulicella rosea</name>
    <dbReference type="NCBI Taxonomy" id="474952"/>
    <lineage>
        <taxon>Bacteria</taxon>
        <taxon>Pseudomonadati</taxon>
        <taxon>Acidobacteriota</taxon>
        <taxon>Terriglobia</taxon>
        <taxon>Terriglobales</taxon>
        <taxon>Acidobacteriaceae</taxon>
        <taxon>Granulicella</taxon>
    </lineage>
</organism>
<gene>
    <name evidence="2" type="ORF">SAMN05421770_101558</name>
</gene>
<accession>A0A239DPP8</accession>
<keyword evidence="3" id="KW-1185">Reference proteome</keyword>
<keyword evidence="1" id="KW-0472">Membrane</keyword>
<evidence type="ECO:0000256" key="1">
    <source>
        <dbReference type="SAM" id="Phobius"/>
    </source>
</evidence>
<name>A0A239DPP8_9BACT</name>
<proteinExistence type="predicted"/>
<dbReference type="Proteomes" id="UP000198356">
    <property type="component" value="Unassembled WGS sequence"/>
</dbReference>
<dbReference type="EMBL" id="FZOU01000001">
    <property type="protein sequence ID" value="SNS33732.1"/>
    <property type="molecule type" value="Genomic_DNA"/>
</dbReference>